<dbReference type="GO" id="GO:0005737">
    <property type="term" value="C:cytoplasm"/>
    <property type="evidence" value="ECO:0007669"/>
    <property type="project" value="UniProtKB-SubCell"/>
</dbReference>
<dbReference type="PANTHER" id="PTHR15641">
    <property type="entry name" value="ELONGATOR COMPLEX PROTEIN 5"/>
    <property type="match status" value="1"/>
</dbReference>
<dbReference type="AlphaFoldDB" id="A0AAA9S399"/>
<dbReference type="InterPro" id="IPR019519">
    <property type="entry name" value="Elp5"/>
</dbReference>
<evidence type="ECO:0000256" key="2">
    <source>
        <dbReference type="ARBA" id="ARBA00004496"/>
    </source>
</evidence>
<keyword evidence="7" id="KW-0819">tRNA processing</keyword>
<evidence type="ECO:0000256" key="6">
    <source>
        <dbReference type="ARBA" id="ARBA00022490"/>
    </source>
</evidence>
<dbReference type="GO" id="GO:0033588">
    <property type="term" value="C:elongator holoenzyme complex"/>
    <property type="evidence" value="ECO:0007669"/>
    <property type="project" value="InterPro"/>
</dbReference>
<evidence type="ECO:0000256" key="4">
    <source>
        <dbReference type="ARBA" id="ARBA00009567"/>
    </source>
</evidence>
<dbReference type="GeneTree" id="ENSGT00390000009210"/>
<comment type="similarity">
    <text evidence="4">Belongs to the ELP5 family.</text>
</comment>
<dbReference type="GO" id="GO:0002098">
    <property type="term" value="P:tRNA wobble uridine modification"/>
    <property type="evidence" value="ECO:0007669"/>
    <property type="project" value="InterPro"/>
</dbReference>
<evidence type="ECO:0000313" key="9">
    <source>
        <dbReference type="Ensembl" id="ENSBTAP00000078239.1"/>
    </source>
</evidence>
<keyword evidence="8" id="KW-0539">Nucleus</keyword>
<protein>
    <recommendedName>
        <fullName evidence="5">Elongator complex protein 5</fullName>
    </recommendedName>
</protein>
<keyword evidence="10" id="KW-1185">Reference proteome</keyword>
<gene>
    <name evidence="9" type="primary">ELP5</name>
</gene>
<organism evidence="9 10">
    <name type="scientific">Bos taurus</name>
    <name type="common">Bovine</name>
    <dbReference type="NCBI Taxonomy" id="9913"/>
    <lineage>
        <taxon>Eukaryota</taxon>
        <taxon>Metazoa</taxon>
        <taxon>Chordata</taxon>
        <taxon>Craniata</taxon>
        <taxon>Vertebrata</taxon>
        <taxon>Euteleostomi</taxon>
        <taxon>Mammalia</taxon>
        <taxon>Eutheria</taxon>
        <taxon>Laurasiatheria</taxon>
        <taxon>Artiodactyla</taxon>
        <taxon>Ruminantia</taxon>
        <taxon>Pecora</taxon>
        <taxon>Bovidae</taxon>
        <taxon>Bovinae</taxon>
        <taxon>Bos</taxon>
    </lineage>
</organism>
<dbReference type="GO" id="GO:0005634">
    <property type="term" value="C:nucleus"/>
    <property type="evidence" value="ECO:0007669"/>
    <property type="project" value="UniProtKB-SubCell"/>
</dbReference>
<comment type="subcellular location">
    <subcellularLocation>
        <location evidence="2">Cytoplasm</location>
    </subcellularLocation>
    <subcellularLocation>
        <location evidence="1">Nucleus</location>
    </subcellularLocation>
</comment>
<evidence type="ECO:0000256" key="7">
    <source>
        <dbReference type="ARBA" id="ARBA00022694"/>
    </source>
</evidence>
<dbReference type="PANTHER" id="PTHR15641:SF1">
    <property type="entry name" value="ELONGATOR COMPLEX PROTEIN 5"/>
    <property type="match status" value="1"/>
</dbReference>
<proteinExistence type="inferred from homology"/>
<sequence>MLESLLALGGLVLLRDSVEWEGRSLLKALVKKSALCGEQVHVLGCEVSEEEFREGFDSSINNRLVYHDLFRDPLSWSKPGKALPGGPLEALRALDKRTGSGPATIALDSLSWLLHHLPCPILCQTLHALSRQDSCPGEAPHLFLPLIYTLPTVPLSTLTRN</sequence>
<accession>A0AAA9S399</accession>
<evidence type="ECO:0000256" key="3">
    <source>
        <dbReference type="ARBA" id="ARBA00005043"/>
    </source>
</evidence>
<dbReference type="Ensembl" id="ENSBTAT00000133016.2">
    <property type="protein sequence ID" value="ENSBTAP00000078239.1"/>
    <property type="gene ID" value="ENSBTAG00000019446.8"/>
</dbReference>
<evidence type="ECO:0000256" key="1">
    <source>
        <dbReference type="ARBA" id="ARBA00004123"/>
    </source>
</evidence>
<reference evidence="9" key="2">
    <citation type="submission" date="2025-08" db="UniProtKB">
        <authorList>
            <consortium name="Ensembl"/>
        </authorList>
    </citation>
    <scope>IDENTIFICATION</scope>
    <source>
        <strain evidence="9">Hereford</strain>
    </source>
</reference>
<evidence type="ECO:0000256" key="5">
    <source>
        <dbReference type="ARBA" id="ARBA00020264"/>
    </source>
</evidence>
<comment type="pathway">
    <text evidence="3">tRNA modification; 5-methoxycarbonylmethyl-2-thiouridine-tRNA biosynthesis.</text>
</comment>
<dbReference type="Proteomes" id="UP000009136">
    <property type="component" value="Chromosome 19"/>
</dbReference>
<reference evidence="9" key="3">
    <citation type="submission" date="2025-09" db="UniProtKB">
        <authorList>
            <consortium name="Ensembl"/>
        </authorList>
    </citation>
    <scope>IDENTIFICATION</scope>
    <source>
        <strain evidence="9">Hereford</strain>
    </source>
</reference>
<evidence type="ECO:0000313" key="10">
    <source>
        <dbReference type="Proteomes" id="UP000009136"/>
    </source>
</evidence>
<reference evidence="9" key="1">
    <citation type="submission" date="2018-03" db="EMBL/GenBank/DDBJ databases">
        <title>ARS-UCD1.2.</title>
        <authorList>
            <person name="Rosen B.D."/>
            <person name="Bickhart D.M."/>
            <person name="Koren S."/>
            <person name="Schnabel R.D."/>
            <person name="Hall R."/>
            <person name="Zimin A."/>
            <person name="Dreischer C."/>
            <person name="Schultheiss S."/>
            <person name="Schroeder S.G."/>
            <person name="Elsik C.G."/>
            <person name="Couldrey C."/>
            <person name="Liu G.E."/>
            <person name="Van Tassell C.P."/>
            <person name="Phillippy A.M."/>
            <person name="Smith T.P.L."/>
            <person name="Medrano J.F."/>
        </authorList>
    </citation>
    <scope>NUCLEOTIDE SEQUENCE [LARGE SCALE GENOMIC DNA]</scope>
    <source>
        <strain evidence="9">Hereford</strain>
    </source>
</reference>
<dbReference type="CDD" id="cd19496">
    <property type="entry name" value="Elp5"/>
    <property type="match status" value="1"/>
</dbReference>
<name>A0AAA9S399_BOVIN</name>
<keyword evidence="6" id="KW-0963">Cytoplasm</keyword>
<evidence type="ECO:0000256" key="8">
    <source>
        <dbReference type="ARBA" id="ARBA00023242"/>
    </source>
</evidence>